<dbReference type="InterPro" id="IPR043502">
    <property type="entry name" value="DNA/RNA_pol_sf"/>
</dbReference>
<dbReference type="Proteomes" id="UP000515180">
    <property type="component" value="Unplaced"/>
</dbReference>
<dbReference type="RefSeq" id="XP_012245654.1">
    <property type="nucleotide sequence ID" value="XM_012390231.1"/>
</dbReference>
<dbReference type="Gene3D" id="3.30.70.270">
    <property type="match status" value="1"/>
</dbReference>
<dbReference type="AlphaFoldDB" id="A0A6P3V136"/>
<dbReference type="InterPro" id="IPR041577">
    <property type="entry name" value="RT_RNaseH_2"/>
</dbReference>
<name>A0A6P3V136_BOMIM</name>
<evidence type="ECO:0000259" key="2">
    <source>
        <dbReference type="Pfam" id="PF17919"/>
    </source>
</evidence>
<dbReference type="GeneID" id="105681294"/>
<protein>
    <submittedName>
        <fullName evidence="4">Uncharacterized protein LOC105681294</fullName>
    </submittedName>
</protein>
<dbReference type="PANTHER" id="PTHR37984">
    <property type="entry name" value="PROTEIN CBG26694"/>
    <property type="match status" value="1"/>
</dbReference>
<dbReference type="KEGG" id="bim:105681294"/>
<dbReference type="InterPro" id="IPR043128">
    <property type="entry name" value="Rev_trsase/Diguanyl_cyclase"/>
</dbReference>
<sequence length="184" mass="21416">MGKINFYYKFMEDACKLLEPLHNLLRKNVKFICNEECEKSFQRIKEHLCSSPALATYEQNKEIFIYTDANGDGLGAVLKQPQDNEMFMRSGKKHHAKYSTCIGDGDSETHKDIRRHCCLKERICWSCIETNRHKAKGRQIMLNKLFSDNYNSVFTKSGISNLRRTDTIIHKCPGNSEEYNPCMF</sequence>
<dbReference type="Pfam" id="PF17919">
    <property type="entry name" value="RT_RNaseH_2"/>
    <property type="match status" value="1"/>
</dbReference>
<evidence type="ECO:0000256" key="1">
    <source>
        <dbReference type="ARBA" id="ARBA00023268"/>
    </source>
</evidence>
<dbReference type="InterPro" id="IPR050951">
    <property type="entry name" value="Retrovirus_Pol_polyprotein"/>
</dbReference>
<evidence type="ECO:0000313" key="4">
    <source>
        <dbReference type="RefSeq" id="XP_012245654.1"/>
    </source>
</evidence>
<keyword evidence="1" id="KW-0511">Multifunctional enzyme</keyword>
<accession>A0A6P3V136</accession>
<dbReference type="SUPFAM" id="SSF56672">
    <property type="entry name" value="DNA/RNA polymerases"/>
    <property type="match status" value="1"/>
</dbReference>
<dbReference type="GO" id="GO:0003824">
    <property type="term" value="F:catalytic activity"/>
    <property type="evidence" value="ECO:0007669"/>
    <property type="project" value="UniProtKB-KW"/>
</dbReference>
<proteinExistence type="predicted"/>
<dbReference type="GO" id="GO:0071897">
    <property type="term" value="P:DNA biosynthetic process"/>
    <property type="evidence" value="ECO:0007669"/>
    <property type="project" value="UniProtKB-ARBA"/>
</dbReference>
<dbReference type="OrthoDB" id="7634589at2759"/>
<gene>
    <name evidence="4" type="primary">LOC105681294</name>
</gene>
<feature type="domain" description="Reverse transcriptase/retrotransposon-derived protein RNase H-like" evidence="2">
    <location>
        <begin position="34"/>
        <end position="86"/>
    </location>
</feature>
<dbReference type="PANTHER" id="PTHR37984:SF5">
    <property type="entry name" value="PROTEIN NYNRIN-LIKE"/>
    <property type="match status" value="1"/>
</dbReference>
<evidence type="ECO:0000313" key="3">
    <source>
        <dbReference type="Proteomes" id="UP000515180"/>
    </source>
</evidence>
<keyword evidence="3" id="KW-1185">Reference proteome</keyword>
<reference evidence="4" key="1">
    <citation type="submission" date="2025-08" db="UniProtKB">
        <authorList>
            <consortium name="RefSeq"/>
        </authorList>
    </citation>
    <scope>IDENTIFICATION</scope>
</reference>
<organism evidence="3 4">
    <name type="scientific">Bombus impatiens</name>
    <name type="common">Bumblebee</name>
    <dbReference type="NCBI Taxonomy" id="132113"/>
    <lineage>
        <taxon>Eukaryota</taxon>
        <taxon>Metazoa</taxon>
        <taxon>Ecdysozoa</taxon>
        <taxon>Arthropoda</taxon>
        <taxon>Hexapoda</taxon>
        <taxon>Insecta</taxon>
        <taxon>Pterygota</taxon>
        <taxon>Neoptera</taxon>
        <taxon>Endopterygota</taxon>
        <taxon>Hymenoptera</taxon>
        <taxon>Apocrita</taxon>
        <taxon>Aculeata</taxon>
        <taxon>Apoidea</taxon>
        <taxon>Anthophila</taxon>
        <taxon>Apidae</taxon>
        <taxon>Bombus</taxon>
        <taxon>Pyrobombus</taxon>
    </lineage>
</organism>